<sequence>MVIDTLSAPELSIRESYLCMAHFLETYWDRGGRRSDDLAGLLGGLPLSPDGVSADPAMMGDWLDAVAAVTGKGPSKL</sequence>
<dbReference type="GeneID" id="34014515"/>
<dbReference type="RefSeq" id="WP_088582345.1">
    <property type="nucleotide sequence ID" value="NZ_CP022048.2"/>
</dbReference>
<dbReference type="EMBL" id="CP022048">
    <property type="protein sequence ID" value="ASE38787.1"/>
    <property type="molecule type" value="Genomic_DNA"/>
</dbReference>
<reference evidence="2" key="1">
    <citation type="submission" date="2017-06" db="EMBL/GenBank/DDBJ databases">
        <title>FDA dAtabase for Regulatory Grade micrObial Sequences (FDA-ARGOS): Supporting development and validation of Infectious Disease Dx tests.</title>
        <authorList>
            <person name="Minogue T."/>
            <person name="Wolcott M."/>
            <person name="Wasieloski L."/>
            <person name="Aguilar W."/>
            <person name="Moore D."/>
            <person name="Tallon L."/>
            <person name="Sadzewicz L."/>
            <person name="Sengamalay N."/>
            <person name="Ott S."/>
            <person name="Godinez A."/>
            <person name="Nagaraj S."/>
            <person name="Nadendla S."/>
            <person name="Geyer C."/>
            <person name="Sichtig H."/>
        </authorList>
    </citation>
    <scope>NUCLEOTIDE SEQUENCE [LARGE SCALE GENOMIC DNA]</scope>
    <source>
        <strain evidence="2">FDAARGOS_289</strain>
    </source>
</reference>
<dbReference type="KEGG" id="bvc:CEP68_04335"/>
<dbReference type="AlphaFoldDB" id="A0A1Z3U672"/>
<organism evidence="1 2">
    <name type="scientific">Brevundimonas vesicularis</name>
    <name type="common">Pseudomonas vesicularis</name>
    <dbReference type="NCBI Taxonomy" id="41276"/>
    <lineage>
        <taxon>Bacteria</taxon>
        <taxon>Pseudomonadati</taxon>
        <taxon>Pseudomonadota</taxon>
        <taxon>Alphaproteobacteria</taxon>
        <taxon>Caulobacterales</taxon>
        <taxon>Caulobacteraceae</taxon>
        <taxon>Brevundimonas</taxon>
    </lineage>
</organism>
<protein>
    <submittedName>
        <fullName evidence="1">Uncharacterized protein</fullName>
    </submittedName>
</protein>
<evidence type="ECO:0000313" key="2">
    <source>
        <dbReference type="Proteomes" id="UP000197050"/>
    </source>
</evidence>
<gene>
    <name evidence="1" type="ORF">CEP68_04335</name>
</gene>
<proteinExistence type="predicted"/>
<dbReference type="Proteomes" id="UP000197050">
    <property type="component" value="Chromosome"/>
</dbReference>
<evidence type="ECO:0000313" key="1">
    <source>
        <dbReference type="EMBL" id="ASE38787.1"/>
    </source>
</evidence>
<accession>A0A1Z3U672</accession>
<name>A0A1Z3U672_BREVE</name>